<accession>A0A511RJZ0</accession>
<dbReference type="InterPro" id="IPR003675">
    <property type="entry name" value="Rce1/LyrA-like_dom"/>
</dbReference>
<feature type="domain" description="CAAX prenyl protease 2/Lysostaphin resistance protein A-like" evidence="2">
    <location>
        <begin position="114"/>
        <end position="201"/>
    </location>
</feature>
<dbReference type="GO" id="GO:0080120">
    <property type="term" value="P:CAAX-box protein maturation"/>
    <property type="evidence" value="ECO:0007669"/>
    <property type="project" value="UniProtKB-ARBA"/>
</dbReference>
<sequence>MNPLAANRLLAAYVLGAPLVGGLLTGPLILFAPDSDLVSWPKVVVLGGLAAWIWSRYRAPLERRLGWVGVSAGDVVRLGVPTLAATLALGVAMPGLASPLLWAEPPDRFGSTALVADLLYLVLLAPLLEEWLFRGLLLRSYARARGGVFALWATSVLFALLHPGPSWFAFSLLMGWMLGRWVLSGGSLKAAFWVHLTNNALAVGVYPFLPEGTLGPVGPAAALALLAVAAVVVVRFSRRHRLPAERPERPAPVFSLSLGLVLLLGVLAQGTVLFFH</sequence>
<evidence type="ECO:0000313" key="3">
    <source>
        <dbReference type="EMBL" id="GEM89965.1"/>
    </source>
</evidence>
<dbReference type="RefSeq" id="WP_147147282.1">
    <property type="nucleotide sequence ID" value="NZ_BJXN01000008.1"/>
</dbReference>
<keyword evidence="1" id="KW-0812">Transmembrane</keyword>
<evidence type="ECO:0000313" key="4">
    <source>
        <dbReference type="Proteomes" id="UP000321827"/>
    </source>
</evidence>
<evidence type="ECO:0000259" key="2">
    <source>
        <dbReference type="Pfam" id="PF02517"/>
    </source>
</evidence>
<dbReference type="Pfam" id="PF02517">
    <property type="entry name" value="Rce1-like"/>
    <property type="match status" value="1"/>
</dbReference>
<feature type="transmembrane region" description="Helical" evidence="1">
    <location>
        <begin position="75"/>
        <end position="97"/>
    </location>
</feature>
<dbReference type="EMBL" id="BJXN01000008">
    <property type="protein sequence ID" value="GEM89965.1"/>
    <property type="molecule type" value="Genomic_DNA"/>
</dbReference>
<evidence type="ECO:0000256" key="1">
    <source>
        <dbReference type="SAM" id="Phobius"/>
    </source>
</evidence>
<feature type="transmembrane region" description="Helical" evidence="1">
    <location>
        <begin position="215"/>
        <end position="234"/>
    </location>
</feature>
<feature type="transmembrane region" description="Helical" evidence="1">
    <location>
        <begin position="140"/>
        <end position="161"/>
    </location>
</feature>
<dbReference type="OrthoDB" id="65511at2"/>
<organism evidence="3 4">
    <name type="scientific">Oceanithermus desulfurans NBRC 100063</name>
    <dbReference type="NCBI Taxonomy" id="1227550"/>
    <lineage>
        <taxon>Bacteria</taxon>
        <taxon>Thermotogati</taxon>
        <taxon>Deinococcota</taxon>
        <taxon>Deinococci</taxon>
        <taxon>Thermales</taxon>
        <taxon>Thermaceae</taxon>
        <taxon>Oceanithermus</taxon>
    </lineage>
</organism>
<feature type="transmembrane region" description="Helical" evidence="1">
    <location>
        <begin position="109"/>
        <end position="128"/>
    </location>
</feature>
<keyword evidence="1" id="KW-0472">Membrane</keyword>
<gene>
    <name evidence="3" type="ORF">ODE01S_13990</name>
</gene>
<feature type="transmembrane region" description="Helical" evidence="1">
    <location>
        <begin position="12"/>
        <end position="31"/>
    </location>
</feature>
<feature type="transmembrane region" description="Helical" evidence="1">
    <location>
        <begin position="254"/>
        <end position="275"/>
    </location>
</feature>
<reference evidence="3 4" key="1">
    <citation type="submission" date="2019-07" db="EMBL/GenBank/DDBJ databases">
        <title>Whole genome shotgun sequence of Oceanithermus desulfurans NBRC 100063.</title>
        <authorList>
            <person name="Hosoyama A."/>
            <person name="Uohara A."/>
            <person name="Ohji S."/>
            <person name="Ichikawa N."/>
        </authorList>
    </citation>
    <scope>NUCLEOTIDE SEQUENCE [LARGE SCALE GENOMIC DNA]</scope>
    <source>
        <strain evidence="3 4">NBRC 100063</strain>
    </source>
</reference>
<feature type="transmembrane region" description="Helical" evidence="1">
    <location>
        <begin position="37"/>
        <end position="54"/>
    </location>
</feature>
<dbReference type="GO" id="GO:0004175">
    <property type="term" value="F:endopeptidase activity"/>
    <property type="evidence" value="ECO:0007669"/>
    <property type="project" value="UniProtKB-ARBA"/>
</dbReference>
<name>A0A511RJZ0_9DEIN</name>
<dbReference type="Proteomes" id="UP000321827">
    <property type="component" value="Unassembled WGS sequence"/>
</dbReference>
<dbReference type="AlphaFoldDB" id="A0A511RJZ0"/>
<protein>
    <recommendedName>
        <fullName evidence="2">CAAX prenyl protease 2/Lysostaphin resistance protein A-like domain-containing protein</fullName>
    </recommendedName>
</protein>
<proteinExistence type="predicted"/>
<comment type="caution">
    <text evidence="3">The sequence shown here is derived from an EMBL/GenBank/DDBJ whole genome shotgun (WGS) entry which is preliminary data.</text>
</comment>
<keyword evidence="1" id="KW-1133">Transmembrane helix</keyword>